<reference evidence="3 4" key="1">
    <citation type="submission" date="2016-02" db="EMBL/GenBank/DDBJ databases">
        <title>Genome analysis of coral dinoflagellate symbionts highlights evolutionary adaptations to a symbiotic lifestyle.</title>
        <authorList>
            <person name="Aranda M."/>
            <person name="Li Y."/>
            <person name="Liew Y.J."/>
            <person name="Baumgarten S."/>
            <person name="Simakov O."/>
            <person name="Wilson M."/>
            <person name="Piel J."/>
            <person name="Ashoor H."/>
            <person name="Bougouffa S."/>
            <person name="Bajic V.B."/>
            <person name="Ryu T."/>
            <person name="Ravasi T."/>
            <person name="Bayer T."/>
            <person name="Micklem G."/>
            <person name="Kim H."/>
            <person name="Bhak J."/>
            <person name="Lajeunesse T.C."/>
            <person name="Voolstra C.R."/>
        </authorList>
    </citation>
    <scope>NUCLEOTIDE SEQUENCE [LARGE SCALE GENOMIC DNA]</scope>
    <source>
        <strain evidence="3 4">CCMP2467</strain>
    </source>
</reference>
<protein>
    <submittedName>
        <fullName evidence="3">Actin</fullName>
    </submittedName>
</protein>
<dbReference type="Proteomes" id="UP000186817">
    <property type="component" value="Unassembled WGS sequence"/>
</dbReference>
<dbReference type="Pfam" id="PF00022">
    <property type="entry name" value="Actin"/>
    <property type="match status" value="1"/>
</dbReference>
<organism evidence="3 4">
    <name type="scientific">Symbiodinium microadriaticum</name>
    <name type="common">Dinoflagellate</name>
    <name type="synonym">Zooxanthella microadriatica</name>
    <dbReference type="NCBI Taxonomy" id="2951"/>
    <lineage>
        <taxon>Eukaryota</taxon>
        <taxon>Sar</taxon>
        <taxon>Alveolata</taxon>
        <taxon>Dinophyceae</taxon>
        <taxon>Suessiales</taxon>
        <taxon>Symbiodiniaceae</taxon>
        <taxon>Symbiodinium</taxon>
    </lineage>
</organism>
<dbReference type="OrthoDB" id="436844at2759"/>
<name>A0A1Q9CIN8_SYMMI</name>
<dbReference type="PANTHER" id="PTHR11937">
    <property type="entry name" value="ACTIN"/>
    <property type="match status" value="1"/>
</dbReference>
<dbReference type="AlphaFoldDB" id="A0A1Q9CIN8"/>
<accession>A0A1Q9CIN8</accession>
<comment type="similarity">
    <text evidence="2">Belongs to the actin family.</text>
</comment>
<evidence type="ECO:0000256" key="2">
    <source>
        <dbReference type="RuleBase" id="RU000487"/>
    </source>
</evidence>
<dbReference type="SMART" id="SM00268">
    <property type="entry name" value="ACTIN"/>
    <property type="match status" value="1"/>
</dbReference>
<dbReference type="Gene3D" id="3.90.640.10">
    <property type="entry name" value="Actin, Chain A, domain 4"/>
    <property type="match status" value="1"/>
</dbReference>
<dbReference type="SUPFAM" id="SSF53067">
    <property type="entry name" value="Actin-like ATPase domain"/>
    <property type="match status" value="2"/>
</dbReference>
<comment type="catalytic activity">
    <reaction evidence="1">
        <text>ATP + H2O = ADP + phosphate + H(+)</text>
        <dbReference type="Rhea" id="RHEA:13065"/>
        <dbReference type="ChEBI" id="CHEBI:15377"/>
        <dbReference type="ChEBI" id="CHEBI:15378"/>
        <dbReference type="ChEBI" id="CHEBI:30616"/>
        <dbReference type="ChEBI" id="CHEBI:43474"/>
        <dbReference type="ChEBI" id="CHEBI:456216"/>
    </reaction>
</comment>
<dbReference type="PRINTS" id="PR00190">
    <property type="entry name" value="ACTIN"/>
</dbReference>
<comment type="caution">
    <text evidence="3">The sequence shown here is derived from an EMBL/GenBank/DDBJ whole genome shotgun (WGS) entry which is preliminary data.</text>
</comment>
<evidence type="ECO:0000256" key="1">
    <source>
        <dbReference type="ARBA" id="ARBA00049360"/>
    </source>
</evidence>
<gene>
    <name evidence="3" type="primary">act1</name>
    <name evidence="3" type="ORF">AK812_SmicGene36506</name>
</gene>
<evidence type="ECO:0000313" key="4">
    <source>
        <dbReference type="Proteomes" id="UP000186817"/>
    </source>
</evidence>
<sequence length="1099" mass="120633">MAYEFEPTQLAIALVPLLATFHYEVLKSSAKEILPGRIFAQITETMTTKKMVLKAQVMLLVAELLPASMVRDLQTYVDTFKVLDEWSETRTQRRAALSALSRTYLGCQKARANNPLATSSVAGHRHDLSHAQRKTEIMKYLPPGTQFSSPAVWEDESQDEVSASARLTPELESFLRHLYSLNAARASRTLGIYRCAVNFPSCHQRTTYAEEAGQMQALSLGMSVTANAWTQKQCWQLHCPAVLRDVVVLDTGSGFLKVGFSGEDAPRAVLPTAMATAAADESREDEAAVTGDSAAQKKSQVFYGEEAILQENAQITRPVQRGEIQLTQPEKEAMENLLEHVFRNVLGVEQEDLPCLIADTMPLGQSSYATRQWIAEVMFEKIKVKSLAIFNTAALSLFSTGRTRGLVLESGEGITQAVPVFEGYAIPHAIFKMKVAGHDITQRLQSMMAEELGTKQSHHTMQAMKEKVCFVAPSGSGGVPADAPDSGDEEARSFELPDGQIIQVKEKIRTGATEILFGGEGEASMQKICLDAINTVDLDFRQDLVKSVVVAGGTSMLLNLAPRLRSELKSTLASELSKTVEVISDSQRRFAAWIGGSMFASLSTFDQVAITKQDVLLNIVENSAQIPPVVTQHRVRRGEVRRAQPCGTEDLLKVWRSLTVYDCVGLKKAPDCRRFTRHGGERKDTGELTVESCSKNHRFKASIQGLSISGFFCVIEQHSAHGPFDIEDIEDLGHSQERAASPRPDLDQHVAEVLCLKVVPDSPLLSTAAHVLDTCMQLETTRSRMEATETDVTAQVLAVLRHAGKWPAETCASMIELDDTRAVGMGSNIKHRRRAAWLALALAYVVSAGHRRHVSNEHLTQTVTSCGLASLATEAWNTKRMPLSYPSVEDAAPTVATRDVRGSAVPAAGFSAPAPRAPPSSSSELQIRARQLGADETVVNDPFMTVDETLGSVLCAACGKHFTPEHGMNRRHLNYRRNVRETLMWVRNERKTCLGILQAQEENQVTQTTAVPMPRPGPTMAAATQHDSDSVWGDDFEVTGATHVPAQTEPVNSWEDLAVPDTPTLEETYEFAMQLYSNFLPNAGLRKHSFKDPLGVEEV</sequence>
<keyword evidence="4" id="KW-1185">Reference proteome</keyword>
<dbReference type="EMBL" id="LSRX01001164">
    <property type="protein sequence ID" value="OLP82809.1"/>
    <property type="molecule type" value="Genomic_DNA"/>
</dbReference>
<evidence type="ECO:0000313" key="3">
    <source>
        <dbReference type="EMBL" id="OLP82809.1"/>
    </source>
</evidence>
<proteinExistence type="inferred from homology"/>
<dbReference type="InterPro" id="IPR004000">
    <property type="entry name" value="Actin"/>
</dbReference>
<dbReference type="Gene3D" id="3.30.420.40">
    <property type="match status" value="2"/>
</dbReference>
<dbReference type="InterPro" id="IPR043129">
    <property type="entry name" value="ATPase_NBD"/>
</dbReference>